<comment type="caution">
    <text evidence="23">The sequence shown here is derived from an EMBL/GenBank/DDBJ whole genome shotgun (WGS) entry which is preliminary data.</text>
</comment>
<dbReference type="GO" id="GO:0016887">
    <property type="term" value="F:ATP hydrolysis activity"/>
    <property type="evidence" value="ECO:0007669"/>
    <property type="project" value="InterPro"/>
</dbReference>
<feature type="transmembrane region" description="Helical" evidence="21">
    <location>
        <begin position="207"/>
        <end position="225"/>
    </location>
</feature>
<dbReference type="FunFam" id="3.30.70.100:FF:000005">
    <property type="entry name" value="Copper-exporting P-type ATPase A"/>
    <property type="match status" value="1"/>
</dbReference>
<dbReference type="Pfam" id="PF00403">
    <property type="entry name" value="HMA"/>
    <property type="match status" value="2"/>
</dbReference>
<dbReference type="InterPro" id="IPR017969">
    <property type="entry name" value="Heavy-metal-associated_CS"/>
</dbReference>
<dbReference type="RefSeq" id="WP_133527490.1">
    <property type="nucleotide sequence ID" value="NZ_SNXO01000002.1"/>
</dbReference>
<dbReference type="GO" id="GO:0005524">
    <property type="term" value="F:ATP binding"/>
    <property type="evidence" value="ECO:0007669"/>
    <property type="project" value="UniProtKB-UniRule"/>
</dbReference>
<evidence type="ECO:0000256" key="18">
    <source>
        <dbReference type="ARBA" id="ARBA00029719"/>
    </source>
</evidence>
<dbReference type="Pfam" id="PF00702">
    <property type="entry name" value="Hydrolase"/>
    <property type="match status" value="1"/>
</dbReference>
<dbReference type="InterPro" id="IPR008250">
    <property type="entry name" value="ATPase_P-typ_transduc_dom_A_sf"/>
</dbReference>
<feature type="transmembrane region" description="Helical" evidence="21">
    <location>
        <begin position="701"/>
        <end position="720"/>
    </location>
</feature>
<dbReference type="Gene3D" id="2.70.150.10">
    <property type="entry name" value="Calcium-transporting ATPase, cytoplasmic transduction domain A"/>
    <property type="match status" value="1"/>
</dbReference>
<keyword evidence="15" id="KW-0186">Copper</keyword>
<evidence type="ECO:0000256" key="6">
    <source>
        <dbReference type="ARBA" id="ARBA00022692"/>
    </source>
</evidence>
<dbReference type="InterPro" id="IPR044492">
    <property type="entry name" value="P_typ_ATPase_HD_dom"/>
</dbReference>
<evidence type="ECO:0000259" key="22">
    <source>
        <dbReference type="PROSITE" id="PS50846"/>
    </source>
</evidence>
<dbReference type="NCBIfam" id="TIGR01525">
    <property type="entry name" value="ATPase-IB_hvy"/>
    <property type="match status" value="1"/>
</dbReference>
<evidence type="ECO:0000256" key="1">
    <source>
        <dbReference type="ARBA" id="ARBA00004651"/>
    </source>
</evidence>
<dbReference type="SUPFAM" id="SSF81653">
    <property type="entry name" value="Calcium ATPase, transduction domain A"/>
    <property type="match status" value="1"/>
</dbReference>
<evidence type="ECO:0000256" key="21">
    <source>
        <dbReference type="RuleBase" id="RU362081"/>
    </source>
</evidence>
<keyword evidence="10" id="KW-0187">Copper transport</keyword>
<dbReference type="PROSITE" id="PS00154">
    <property type="entry name" value="ATPASE_E1_E2"/>
    <property type="match status" value="1"/>
</dbReference>
<comment type="catalytic activity">
    <reaction evidence="20">
        <text>Cu(+)(in) + ATP + H2O = Cu(+)(out) + ADP + phosphate + H(+)</text>
        <dbReference type="Rhea" id="RHEA:25792"/>
        <dbReference type="ChEBI" id="CHEBI:15377"/>
        <dbReference type="ChEBI" id="CHEBI:15378"/>
        <dbReference type="ChEBI" id="CHEBI:30616"/>
        <dbReference type="ChEBI" id="CHEBI:43474"/>
        <dbReference type="ChEBI" id="CHEBI:49552"/>
        <dbReference type="ChEBI" id="CHEBI:456216"/>
        <dbReference type="EC" id="7.2.2.8"/>
    </reaction>
</comment>
<evidence type="ECO:0000256" key="5">
    <source>
        <dbReference type="ARBA" id="ARBA00022448"/>
    </source>
</evidence>
<evidence type="ECO:0000256" key="19">
    <source>
        <dbReference type="ARBA" id="ARBA00033239"/>
    </source>
</evidence>
<dbReference type="NCBIfam" id="TIGR01494">
    <property type="entry name" value="ATPase_P-type"/>
    <property type="match status" value="1"/>
</dbReference>
<keyword evidence="7 21" id="KW-0479">Metal-binding</keyword>
<feature type="domain" description="HMA" evidence="22">
    <location>
        <begin position="773"/>
        <end position="837"/>
    </location>
</feature>
<comment type="subcellular location">
    <subcellularLocation>
        <location evidence="1">Cell membrane</location>
        <topology evidence="1">Multi-pass membrane protein</topology>
    </subcellularLocation>
</comment>
<keyword evidence="13" id="KW-1278">Translocase</keyword>
<comment type="similarity">
    <text evidence="2 21">Belongs to the cation transport ATPase (P-type) (TC 3.A.3) family. Type IB subfamily.</text>
</comment>
<dbReference type="InterPro" id="IPR023298">
    <property type="entry name" value="ATPase_P-typ_TM_dom_sf"/>
</dbReference>
<keyword evidence="14 21" id="KW-1133">Transmembrane helix</keyword>
<feature type="domain" description="HMA" evidence="22">
    <location>
        <begin position="2"/>
        <end position="68"/>
    </location>
</feature>
<feature type="transmembrane region" description="Helical" evidence="21">
    <location>
        <begin position="128"/>
        <end position="149"/>
    </location>
</feature>
<dbReference type="SFLD" id="SFLDF00027">
    <property type="entry name" value="p-type_atpase"/>
    <property type="match status" value="1"/>
</dbReference>
<dbReference type="InterPro" id="IPR023299">
    <property type="entry name" value="ATPase_P-typ_cyto_dom_N"/>
</dbReference>
<dbReference type="CDD" id="cd00371">
    <property type="entry name" value="HMA"/>
    <property type="match status" value="2"/>
</dbReference>
<proteinExistence type="inferred from homology"/>
<evidence type="ECO:0000256" key="10">
    <source>
        <dbReference type="ARBA" id="ARBA00022796"/>
    </source>
</evidence>
<feature type="transmembrane region" description="Helical" evidence="21">
    <location>
        <begin position="387"/>
        <end position="412"/>
    </location>
</feature>
<feature type="transmembrane region" description="Helical" evidence="21">
    <location>
        <begin position="359"/>
        <end position="381"/>
    </location>
</feature>
<dbReference type="AlphaFoldDB" id="A0A4R6QCC0"/>
<dbReference type="Gene3D" id="3.30.70.100">
    <property type="match status" value="2"/>
</dbReference>
<dbReference type="GO" id="GO:0043682">
    <property type="term" value="F:P-type divalent copper transporter activity"/>
    <property type="evidence" value="ECO:0007669"/>
    <property type="project" value="TreeGrafter"/>
</dbReference>
<dbReference type="EC" id="7.2.2.8" evidence="3"/>
<evidence type="ECO:0000256" key="11">
    <source>
        <dbReference type="ARBA" id="ARBA00022840"/>
    </source>
</evidence>
<dbReference type="OrthoDB" id="9813266at2"/>
<dbReference type="SUPFAM" id="SSF55008">
    <property type="entry name" value="HMA, heavy metal-associated domain"/>
    <property type="match status" value="2"/>
</dbReference>
<reference evidence="23 24" key="1">
    <citation type="submission" date="2019-03" db="EMBL/GenBank/DDBJ databases">
        <title>Genomic Encyclopedia of Type Strains, Phase IV (KMG-IV): sequencing the most valuable type-strain genomes for metagenomic binning, comparative biology and taxonomic classification.</title>
        <authorList>
            <person name="Goeker M."/>
        </authorList>
    </citation>
    <scope>NUCLEOTIDE SEQUENCE [LARGE SCALE GENOMIC DNA]</scope>
    <source>
        <strain evidence="23 24">DSM 28287</strain>
    </source>
</reference>
<gene>
    <name evidence="23" type="ORF">EV211_10226</name>
</gene>
<evidence type="ECO:0000256" key="8">
    <source>
        <dbReference type="ARBA" id="ARBA00022737"/>
    </source>
</evidence>
<dbReference type="GO" id="GO:0140581">
    <property type="term" value="F:P-type monovalent copper transporter activity"/>
    <property type="evidence" value="ECO:0007669"/>
    <property type="project" value="UniProtKB-EC"/>
</dbReference>
<keyword evidence="21" id="KW-1003">Cell membrane</keyword>
<evidence type="ECO:0000256" key="20">
    <source>
        <dbReference type="ARBA" id="ARBA00049289"/>
    </source>
</evidence>
<dbReference type="SFLD" id="SFLDS00003">
    <property type="entry name" value="Haloacid_Dehalogenase"/>
    <property type="match status" value="1"/>
</dbReference>
<keyword evidence="16" id="KW-0406">Ion transport</keyword>
<dbReference type="Gene3D" id="3.40.50.1000">
    <property type="entry name" value="HAD superfamily/HAD-like"/>
    <property type="match status" value="1"/>
</dbReference>
<evidence type="ECO:0000256" key="15">
    <source>
        <dbReference type="ARBA" id="ARBA00023008"/>
    </source>
</evidence>
<evidence type="ECO:0000256" key="2">
    <source>
        <dbReference type="ARBA" id="ARBA00006024"/>
    </source>
</evidence>
<dbReference type="InterPro" id="IPR023214">
    <property type="entry name" value="HAD_sf"/>
</dbReference>
<dbReference type="SUPFAM" id="SSF56784">
    <property type="entry name" value="HAD-like"/>
    <property type="match status" value="1"/>
</dbReference>
<evidence type="ECO:0000256" key="3">
    <source>
        <dbReference type="ARBA" id="ARBA00012517"/>
    </source>
</evidence>
<dbReference type="PROSITE" id="PS01047">
    <property type="entry name" value="HMA_1"/>
    <property type="match status" value="1"/>
</dbReference>
<keyword evidence="12" id="KW-0460">Magnesium</keyword>
<evidence type="ECO:0000313" key="23">
    <source>
        <dbReference type="EMBL" id="TDP59787.1"/>
    </source>
</evidence>
<evidence type="ECO:0000256" key="16">
    <source>
        <dbReference type="ARBA" id="ARBA00023065"/>
    </source>
</evidence>
<dbReference type="InterPro" id="IPR006121">
    <property type="entry name" value="HMA_dom"/>
</dbReference>
<protein>
    <recommendedName>
        <fullName evidence="4">Copper-exporting P-type ATPase</fullName>
        <ecNumber evidence="3">7.2.2.8</ecNumber>
    </recommendedName>
    <alternativeName>
        <fullName evidence="18">Copper-exporting P-type ATPase A</fullName>
    </alternativeName>
    <alternativeName>
        <fullName evidence="19">Cu(+)-exporting ATPase</fullName>
    </alternativeName>
</protein>
<dbReference type="SUPFAM" id="SSF81665">
    <property type="entry name" value="Calcium ATPase, transmembrane domain M"/>
    <property type="match status" value="1"/>
</dbReference>
<feature type="transmembrane region" description="Helical" evidence="21">
    <location>
        <begin position="102"/>
        <end position="122"/>
    </location>
</feature>
<keyword evidence="9 21" id="KW-0547">Nucleotide-binding</keyword>
<dbReference type="InterPro" id="IPR027256">
    <property type="entry name" value="P-typ_ATPase_IB"/>
</dbReference>
<evidence type="ECO:0000256" key="17">
    <source>
        <dbReference type="ARBA" id="ARBA00023136"/>
    </source>
</evidence>
<dbReference type="Gene3D" id="3.40.1110.10">
    <property type="entry name" value="Calcium-transporting ATPase, cytoplasmic domain N"/>
    <property type="match status" value="1"/>
</dbReference>
<evidence type="ECO:0000256" key="12">
    <source>
        <dbReference type="ARBA" id="ARBA00022842"/>
    </source>
</evidence>
<dbReference type="NCBIfam" id="TIGR00003">
    <property type="entry name" value="copper ion binding protein"/>
    <property type="match status" value="1"/>
</dbReference>
<sequence length="842" mass="88822">MIEEKFNVTGMSCAACSSRVEKAVKKLDGAEDVSVNLLTGTMRLNRDDNKISDADIVRAVEKAGYGAAVDGPDQRGGQVSNARTGGASDAALDDAANMKLRLIWSVVFWLPLMAVAMGHMVVGHGIMGGPLTIALVQVLLLIPIVALNFKYFRNGIPSLLRGGPNMDSLIAVGTLAAILYGTFSIFMMTRGYEIGNMELIHKYSSQVYFESAGTILTLITVGKYLESRSKGKTSQAIEKLMELAPATANVERDGVEVTISADELRVGDILVVRPGERIAADGRIEKGNTTTDESAITGESMPVEKSAGSRVVSGTINKTGFIKVICDKVGSDSTINQIIKLVDEASASKAPIARLADKIAGVFVPVVMLIALATAVIWLVAGATLGFALSTAIAVLVISCPCALGLATPVAIMVGTGKGAENGILIKSGQALETAHSIDTVVMDKTGTITEGRPKVTDVLTFGIDQSRLLSMAAAMETGSEHPLAEAVCTFAREQKMAPAEVESFEAVFGKGIKAVLGGLQYFAGNAAMMTDAGVDPDDESLQKADDLAGEGKTPLIFAQDNKVIGMIAVADTEKATSKEAIDDFRKLGIDVVMLTGDNQRTANAIGKRLGITKAIAGVLPQDKEKQVAALQAEGHKVAMIGDGVNDAPALARADLGIAIGAGTDVAIESADAVLMRSDLLDAVTAIRLSRAVMKNIKENLFWAFFYNIICIPVAAGVLYPALGILLSPMIGAAAMSLSSVCVVGNALRLKRFKTDRHEADGENIVIQEDNSMNYEFKIEGMMCQMCQKHMTEALNKMDGVEATIDLENGLAHVKAEKSVSEAEFAAVTEEAGYKLTGYKEG</sequence>
<dbReference type="PROSITE" id="PS50846">
    <property type="entry name" value="HMA_2"/>
    <property type="match status" value="2"/>
</dbReference>
<keyword evidence="5" id="KW-0813">Transport</keyword>
<keyword evidence="24" id="KW-1185">Reference proteome</keyword>
<keyword evidence="6 21" id="KW-0812">Transmembrane</keyword>
<organism evidence="23 24">
    <name type="scientific">Aminicella lysinilytica</name>
    <dbReference type="NCBI Taxonomy" id="433323"/>
    <lineage>
        <taxon>Bacteria</taxon>
        <taxon>Bacillati</taxon>
        <taxon>Bacillota</taxon>
        <taxon>Clostridia</taxon>
        <taxon>Peptostreptococcales</taxon>
        <taxon>Anaerovoracaceae</taxon>
        <taxon>Aminicella</taxon>
    </lineage>
</organism>
<dbReference type="FunFam" id="2.70.150.10:FF:000002">
    <property type="entry name" value="Copper-transporting ATPase 1, putative"/>
    <property type="match status" value="1"/>
</dbReference>
<evidence type="ECO:0000256" key="9">
    <source>
        <dbReference type="ARBA" id="ARBA00022741"/>
    </source>
</evidence>
<dbReference type="PRINTS" id="PR00943">
    <property type="entry name" value="CUATPASE"/>
</dbReference>
<dbReference type="PRINTS" id="PR00119">
    <property type="entry name" value="CATATPASE"/>
</dbReference>
<dbReference type="InterPro" id="IPR001757">
    <property type="entry name" value="P_typ_ATPase"/>
</dbReference>
<keyword evidence="17 21" id="KW-0472">Membrane</keyword>
<dbReference type="GO" id="GO:0055070">
    <property type="term" value="P:copper ion homeostasis"/>
    <property type="evidence" value="ECO:0007669"/>
    <property type="project" value="TreeGrafter"/>
</dbReference>
<dbReference type="SFLD" id="SFLDG00002">
    <property type="entry name" value="C1.7:_P-type_atpase_like"/>
    <property type="match status" value="1"/>
</dbReference>
<dbReference type="GO" id="GO:0005507">
    <property type="term" value="F:copper ion binding"/>
    <property type="evidence" value="ECO:0007669"/>
    <property type="project" value="InterPro"/>
</dbReference>
<feature type="transmembrane region" description="Helical" evidence="21">
    <location>
        <begin position="726"/>
        <end position="748"/>
    </location>
</feature>
<dbReference type="PANTHER" id="PTHR43520:SF8">
    <property type="entry name" value="P-TYPE CU(+) TRANSPORTER"/>
    <property type="match status" value="1"/>
</dbReference>
<dbReference type="InterPro" id="IPR036412">
    <property type="entry name" value="HAD-like_sf"/>
</dbReference>
<evidence type="ECO:0000256" key="4">
    <source>
        <dbReference type="ARBA" id="ARBA00015102"/>
    </source>
</evidence>
<dbReference type="PANTHER" id="PTHR43520">
    <property type="entry name" value="ATP7, ISOFORM B"/>
    <property type="match status" value="1"/>
</dbReference>
<dbReference type="InterPro" id="IPR036163">
    <property type="entry name" value="HMA_dom_sf"/>
</dbReference>
<dbReference type="Pfam" id="PF00122">
    <property type="entry name" value="E1-E2_ATPase"/>
    <property type="match status" value="1"/>
</dbReference>
<dbReference type="InterPro" id="IPR059000">
    <property type="entry name" value="ATPase_P-type_domA"/>
</dbReference>
<evidence type="ECO:0000256" key="7">
    <source>
        <dbReference type="ARBA" id="ARBA00022723"/>
    </source>
</evidence>
<feature type="transmembrane region" description="Helical" evidence="21">
    <location>
        <begin position="169"/>
        <end position="187"/>
    </location>
</feature>
<keyword evidence="11 21" id="KW-0067">ATP-binding</keyword>
<evidence type="ECO:0000256" key="13">
    <source>
        <dbReference type="ARBA" id="ARBA00022967"/>
    </source>
</evidence>
<evidence type="ECO:0000313" key="24">
    <source>
        <dbReference type="Proteomes" id="UP000295500"/>
    </source>
</evidence>
<dbReference type="GO" id="GO:0005886">
    <property type="term" value="C:plasma membrane"/>
    <property type="evidence" value="ECO:0007669"/>
    <property type="project" value="UniProtKB-SubCell"/>
</dbReference>
<evidence type="ECO:0000256" key="14">
    <source>
        <dbReference type="ARBA" id="ARBA00022989"/>
    </source>
</evidence>
<dbReference type="InterPro" id="IPR006122">
    <property type="entry name" value="HMA_Cu_ion-bd"/>
</dbReference>
<dbReference type="Proteomes" id="UP000295500">
    <property type="component" value="Unassembled WGS sequence"/>
</dbReference>
<name>A0A4R6QCC0_9FIRM</name>
<accession>A0A4R6QCC0</accession>
<dbReference type="CDD" id="cd02094">
    <property type="entry name" value="P-type_ATPase_Cu-like"/>
    <property type="match status" value="1"/>
</dbReference>
<keyword evidence="8" id="KW-0677">Repeat</keyword>
<dbReference type="InterPro" id="IPR018303">
    <property type="entry name" value="ATPase_P-typ_P_site"/>
</dbReference>
<dbReference type="EMBL" id="SNXO01000002">
    <property type="protein sequence ID" value="TDP59787.1"/>
    <property type="molecule type" value="Genomic_DNA"/>
</dbReference>
<dbReference type="NCBIfam" id="TIGR01511">
    <property type="entry name" value="ATPase-IB1_Cu"/>
    <property type="match status" value="1"/>
</dbReference>